<protein>
    <submittedName>
        <fullName evidence="1">Uncharacterized protein</fullName>
    </submittedName>
</protein>
<proteinExistence type="predicted"/>
<dbReference type="Proteomes" id="UP000626092">
    <property type="component" value="Unassembled WGS sequence"/>
</dbReference>
<dbReference type="AlphaFoldDB" id="A0A834G020"/>
<reference evidence="1" key="1">
    <citation type="submission" date="2019-11" db="EMBL/GenBank/DDBJ databases">
        <authorList>
            <person name="Liu Y."/>
            <person name="Hou J."/>
            <person name="Li T.-Q."/>
            <person name="Guan C.-H."/>
            <person name="Wu X."/>
            <person name="Wu H.-Z."/>
            <person name="Ling F."/>
            <person name="Zhang R."/>
            <person name="Shi X.-G."/>
            <person name="Ren J.-P."/>
            <person name="Chen E.-F."/>
            <person name="Sun J.-M."/>
        </authorList>
    </citation>
    <scope>NUCLEOTIDE SEQUENCE</scope>
    <source>
        <strain evidence="1">Adult_tree_wgs_1</strain>
        <tissue evidence="1">Leaves</tissue>
    </source>
</reference>
<dbReference type="EMBL" id="WJXA01000040">
    <property type="protein sequence ID" value="KAF7116884.1"/>
    <property type="molecule type" value="Genomic_DNA"/>
</dbReference>
<name>A0A834G020_RHOSS</name>
<keyword evidence="2" id="KW-1185">Reference proteome</keyword>
<organism evidence="1 2">
    <name type="scientific">Rhododendron simsii</name>
    <name type="common">Sims's rhododendron</name>
    <dbReference type="NCBI Taxonomy" id="118357"/>
    <lineage>
        <taxon>Eukaryota</taxon>
        <taxon>Viridiplantae</taxon>
        <taxon>Streptophyta</taxon>
        <taxon>Embryophyta</taxon>
        <taxon>Tracheophyta</taxon>
        <taxon>Spermatophyta</taxon>
        <taxon>Magnoliopsida</taxon>
        <taxon>eudicotyledons</taxon>
        <taxon>Gunneridae</taxon>
        <taxon>Pentapetalae</taxon>
        <taxon>asterids</taxon>
        <taxon>Ericales</taxon>
        <taxon>Ericaceae</taxon>
        <taxon>Ericoideae</taxon>
        <taxon>Rhodoreae</taxon>
        <taxon>Rhododendron</taxon>
    </lineage>
</organism>
<evidence type="ECO:0000313" key="2">
    <source>
        <dbReference type="Proteomes" id="UP000626092"/>
    </source>
</evidence>
<comment type="caution">
    <text evidence="1">The sequence shown here is derived from an EMBL/GenBank/DDBJ whole genome shotgun (WGS) entry which is preliminary data.</text>
</comment>
<sequence>MTVSFMFITLKSMQLRTKGNQEVASLSIILGNLFYLSSVRVRPWLKSRYSYNRDCRCRMMSFQSGSLQYYLWGVLNTFWTRT</sequence>
<gene>
    <name evidence="1" type="ORF">RHSIM_RhsimUnG0012000</name>
</gene>
<evidence type="ECO:0000313" key="1">
    <source>
        <dbReference type="EMBL" id="KAF7116884.1"/>
    </source>
</evidence>
<accession>A0A834G020</accession>